<evidence type="ECO:0000313" key="2">
    <source>
        <dbReference type="Proteomes" id="UP000183832"/>
    </source>
</evidence>
<accession>A0A1J1HMY8</accession>
<dbReference type="AlphaFoldDB" id="A0A1J1HMY8"/>
<organism evidence="1 2">
    <name type="scientific">Clunio marinus</name>
    <dbReference type="NCBI Taxonomy" id="568069"/>
    <lineage>
        <taxon>Eukaryota</taxon>
        <taxon>Metazoa</taxon>
        <taxon>Ecdysozoa</taxon>
        <taxon>Arthropoda</taxon>
        <taxon>Hexapoda</taxon>
        <taxon>Insecta</taxon>
        <taxon>Pterygota</taxon>
        <taxon>Neoptera</taxon>
        <taxon>Endopterygota</taxon>
        <taxon>Diptera</taxon>
        <taxon>Nematocera</taxon>
        <taxon>Chironomoidea</taxon>
        <taxon>Chironomidae</taxon>
        <taxon>Clunio</taxon>
    </lineage>
</organism>
<evidence type="ECO:0000313" key="1">
    <source>
        <dbReference type="EMBL" id="CRK87830.1"/>
    </source>
</evidence>
<keyword evidence="2" id="KW-1185">Reference proteome</keyword>
<protein>
    <submittedName>
        <fullName evidence="1">CLUMA_CG001618, isoform A</fullName>
    </submittedName>
</protein>
<dbReference type="EMBL" id="CVRI01000006">
    <property type="protein sequence ID" value="CRK87830.1"/>
    <property type="molecule type" value="Genomic_DNA"/>
</dbReference>
<dbReference type="Proteomes" id="UP000183832">
    <property type="component" value="Unassembled WGS sequence"/>
</dbReference>
<name>A0A1J1HMY8_9DIPT</name>
<sequence length="70" mass="8307">MEIAKNCLIVFVFSKRVEDLLLQKHFQRLHERVKEGKLCLESKICFMQISRSETWSLHGSEEQFMSSRCS</sequence>
<gene>
    <name evidence="1" type="ORF">CLUMA_CG001618</name>
</gene>
<reference evidence="1 2" key="1">
    <citation type="submission" date="2015-04" db="EMBL/GenBank/DDBJ databases">
        <authorList>
            <person name="Syromyatnikov M.Y."/>
            <person name="Popov V.N."/>
        </authorList>
    </citation>
    <scope>NUCLEOTIDE SEQUENCE [LARGE SCALE GENOMIC DNA]</scope>
</reference>
<proteinExistence type="predicted"/>